<evidence type="ECO:0000256" key="8">
    <source>
        <dbReference type="ARBA" id="ARBA00039149"/>
    </source>
</evidence>
<feature type="binding site" evidence="10">
    <location>
        <position position="207"/>
    </location>
    <ligand>
        <name>Zn(2+)</name>
        <dbReference type="ChEBI" id="CHEBI:29105"/>
    </ligand>
</feature>
<keyword evidence="3 10" id="KW-0479">Metal-binding</keyword>
<feature type="binding site" evidence="10">
    <location>
        <position position="213"/>
    </location>
    <ligand>
        <name>Zn(2+)</name>
        <dbReference type="ChEBI" id="CHEBI:29105"/>
    </ligand>
</feature>
<comment type="pathway">
    <text evidence="1 10">Purine metabolism; 7-cyano-7-deazaguanine biosynthesis.</text>
</comment>
<dbReference type="InterPro" id="IPR014729">
    <property type="entry name" value="Rossmann-like_a/b/a_fold"/>
</dbReference>
<dbReference type="AlphaFoldDB" id="A0AA45R4G2"/>
<keyword evidence="5 10" id="KW-0862">Zinc</keyword>
<dbReference type="GO" id="GO:0008270">
    <property type="term" value="F:zinc ion binding"/>
    <property type="evidence" value="ECO:0007669"/>
    <property type="project" value="UniProtKB-UniRule"/>
</dbReference>
<evidence type="ECO:0000313" key="11">
    <source>
        <dbReference type="EMBL" id="QUF04729.1"/>
    </source>
</evidence>
<comment type="cofactor">
    <cofactor evidence="10">
        <name>Zn(2+)</name>
        <dbReference type="ChEBI" id="CHEBI:29105"/>
    </cofactor>
    <text evidence="10">Binds 1 zinc ion per subunit.</text>
</comment>
<evidence type="ECO:0000256" key="1">
    <source>
        <dbReference type="ARBA" id="ARBA00005061"/>
    </source>
</evidence>
<dbReference type="HAMAP" id="MF_01633">
    <property type="entry name" value="QueC"/>
    <property type="match status" value="1"/>
</dbReference>
<sequence length="236" mass="25498">MTDELDAHRVPAHAVVIASGGLDSTVLAHWLADRGSRVTLLSFDYGQRHRVELEYAAEAAKRLGARHEVVELTSLGRLLSGSALTDPAVDVPDGHYAADSMRSTVVPNRNAVMLDIAVSVAIAVGADAVAFGAHAGDHTVYPDCRPEFVEHFTRSAFTANEGLLPSWFQVLAPFLSLTKAQIVRLGAELGVLFERTWSCYRGEELHCGRCGTCVERKEAFSAHDLVDPVAYQGGRS</sequence>
<comment type="catalytic activity">
    <reaction evidence="9 10">
        <text>7-carboxy-7-carbaguanine + NH4(+) + 2 ATP = 7-cyano-7-carbaguanine + 2 AMP + 2 diphosphate + 2 H(+)</text>
        <dbReference type="Rhea" id="RHEA:27982"/>
        <dbReference type="ChEBI" id="CHEBI:15378"/>
        <dbReference type="ChEBI" id="CHEBI:28938"/>
        <dbReference type="ChEBI" id="CHEBI:30616"/>
        <dbReference type="ChEBI" id="CHEBI:33019"/>
        <dbReference type="ChEBI" id="CHEBI:45075"/>
        <dbReference type="ChEBI" id="CHEBI:61036"/>
        <dbReference type="ChEBI" id="CHEBI:456215"/>
        <dbReference type="EC" id="6.3.4.20"/>
    </reaction>
</comment>
<evidence type="ECO:0000256" key="6">
    <source>
        <dbReference type="ARBA" id="ARBA00022840"/>
    </source>
</evidence>
<dbReference type="SUPFAM" id="SSF52402">
    <property type="entry name" value="Adenine nucleotide alpha hydrolases-like"/>
    <property type="match status" value="1"/>
</dbReference>
<name>A0AA45R4G2_9PSEU</name>
<dbReference type="GO" id="GO:0005524">
    <property type="term" value="F:ATP binding"/>
    <property type="evidence" value="ECO:0007669"/>
    <property type="project" value="UniProtKB-UniRule"/>
</dbReference>
<evidence type="ECO:0000256" key="3">
    <source>
        <dbReference type="ARBA" id="ARBA00022723"/>
    </source>
</evidence>
<dbReference type="NCBIfam" id="TIGR00364">
    <property type="entry name" value="7-cyano-7-deazaguanine synthase QueC"/>
    <property type="match status" value="1"/>
</dbReference>
<evidence type="ECO:0000313" key="12">
    <source>
        <dbReference type="Proteomes" id="UP000677152"/>
    </source>
</evidence>
<evidence type="ECO:0000256" key="9">
    <source>
        <dbReference type="ARBA" id="ARBA00047890"/>
    </source>
</evidence>
<gene>
    <name evidence="10 11" type="primary">queC</name>
    <name evidence="11" type="ORF">KCV87_00860</name>
</gene>
<keyword evidence="4 10" id="KW-0547">Nucleotide-binding</keyword>
<keyword evidence="6 10" id="KW-0067">ATP-binding</keyword>
<keyword evidence="10" id="KW-0671">Queuosine biosynthesis</keyword>
<dbReference type="EMBL" id="CP073249">
    <property type="protein sequence ID" value="QUF04729.1"/>
    <property type="molecule type" value="Genomic_DNA"/>
</dbReference>
<feature type="binding site" evidence="10">
    <location>
        <position position="210"/>
    </location>
    <ligand>
        <name>Zn(2+)</name>
        <dbReference type="ChEBI" id="CHEBI:29105"/>
    </ligand>
</feature>
<feature type="binding site" evidence="10">
    <location>
        <position position="199"/>
    </location>
    <ligand>
        <name>Zn(2+)</name>
        <dbReference type="ChEBI" id="CHEBI:29105"/>
    </ligand>
</feature>
<dbReference type="Pfam" id="PF06508">
    <property type="entry name" value="QueC"/>
    <property type="match status" value="1"/>
</dbReference>
<dbReference type="InterPro" id="IPR018317">
    <property type="entry name" value="QueC"/>
</dbReference>
<feature type="binding site" evidence="10">
    <location>
        <begin position="18"/>
        <end position="28"/>
    </location>
    <ligand>
        <name>ATP</name>
        <dbReference type="ChEBI" id="CHEBI:30616"/>
    </ligand>
</feature>
<dbReference type="PIRSF" id="PIRSF006293">
    <property type="entry name" value="ExsB"/>
    <property type="match status" value="1"/>
</dbReference>
<comment type="function">
    <text evidence="10">Catalyzes the ATP-dependent conversion of 7-carboxy-7-deazaguanine (CDG) to 7-cyano-7-deazaguanine (preQ(0)).</text>
</comment>
<evidence type="ECO:0000256" key="10">
    <source>
        <dbReference type="HAMAP-Rule" id="MF_01633"/>
    </source>
</evidence>
<dbReference type="EC" id="6.3.4.20" evidence="8 10"/>
<evidence type="ECO:0000256" key="5">
    <source>
        <dbReference type="ARBA" id="ARBA00022833"/>
    </source>
</evidence>
<protein>
    <recommendedName>
        <fullName evidence="8 10">7-cyano-7-deazaguanine synthase</fullName>
        <ecNumber evidence="8 10">6.3.4.20</ecNumber>
    </recommendedName>
    <alternativeName>
        <fullName evidence="10">7-cyano-7-carbaguanine synthase</fullName>
    </alternativeName>
    <alternativeName>
        <fullName evidence="10">PreQ(0) synthase</fullName>
    </alternativeName>
    <alternativeName>
        <fullName evidence="10">Queuosine biosynthesis protein QueC</fullName>
    </alternativeName>
</protein>
<comment type="similarity">
    <text evidence="7 10">Belongs to the QueC family.</text>
</comment>
<keyword evidence="2 10" id="KW-0436">Ligase</keyword>
<evidence type="ECO:0000256" key="2">
    <source>
        <dbReference type="ARBA" id="ARBA00022598"/>
    </source>
</evidence>
<accession>A0AA45R4G2</accession>
<evidence type="ECO:0000256" key="4">
    <source>
        <dbReference type="ARBA" id="ARBA00022741"/>
    </source>
</evidence>
<reference evidence="11" key="1">
    <citation type="submission" date="2021-04" db="EMBL/GenBank/DDBJ databases">
        <title>Genomic sequence of Actinosynnema pretiosum subsp. pretiosum ATCC 31280 (C-14919).</title>
        <authorList>
            <person name="Bai L."/>
            <person name="Wang X."/>
            <person name="Xiao Y."/>
        </authorList>
    </citation>
    <scope>NUCLEOTIDE SEQUENCE</scope>
    <source>
        <strain evidence="11">ATCC 31280</strain>
    </source>
</reference>
<organism evidence="11 12">
    <name type="scientific">Actinosynnema pretiosum subsp. pretiosum</name>
    <dbReference type="NCBI Taxonomy" id="103721"/>
    <lineage>
        <taxon>Bacteria</taxon>
        <taxon>Bacillati</taxon>
        <taxon>Actinomycetota</taxon>
        <taxon>Actinomycetes</taxon>
        <taxon>Pseudonocardiales</taxon>
        <taxon>Pseudonocardiaceae</taxon>
        <taxon>Actinosynnema</taxon>
    </lineage>
</organism>
<dbReference type="PANTHER" id="PTHR42914:SF1">
    <property type="entry name" value="7-CYANO-7-DEAZAGUANINE SYNTHASE"/>
    <property type="match status" value="1"/>
</dbReference>
<dbReference type="Proteomes" id="UP000677152">
    <property type="component" value="Chromosome"/>
</dbReference>
<dbReference type="Gene3D" id="3.40.50.620">
    <property type="entry name" value="HUPs"/>
    <property type="match status" value="1"/>
</dbReference>
<dbReference type="CDD" id="cd01995">
    <property type="entry name" value="QueC-like"/>
    <property type="match status" value="1"/>
</dbReference>
<dbReference type="PANTHER" id="PTHR42914">
    <property type="entry name" value="7-CYANO-7-DEAZAGUANINE SYNTHASE"/>
    <property type="match status" value="1"/>
</dbReference>
<dbReference type="GO" id="GO:0008616">
    <property type="term" value="P:tRNA queuosine(34) biosynthetic process"/>
    <property type="evidence" value="ECO:0007669"/>
    <property type="project" value="UniProtKB-UniRule"/>
</dbReference>
<dbReference type="GO" id="GO:0016879">
    <property type="term" value="F:ligase activity, forming carbon-nitrogen bonds"/>
    <property type="evidence" value="ECO:0007669"/>
    <property type="project" value="UniProtKB-UniRule"/>
</dbReference>
<proteinExistence type="inferred from homology"/>
<evidence type="ECO:0000256" key="7">
    <source>
        <dbReference type="ARBA" id="ARBA00037993"/>
    </source>
</evidence>